<dbReference type="EMBL" id="BJYU01000079">
    <property type="protein sequence ID" value="GEO16877.1"/>
    <property type="molecule type" value="Genomic_DNA"/>
</dbReference>
<comment type="caution">
    <text evidence="2">The sequence shown here is derived from an EMBL/GenBank/DDBJ whole genome shotgun (WGS) entry which is preliminary data.</text>
</comment>
<reference evidence="2 3" key="1">
    <citation type="submission" date="2019-07" db="EMBL/GenBank/DDBJ databases">
        <title>Whole genome shotgun sequence of Microvirga aerophila NBRC 106136.</title>
        <authorList>
            <person name="Hosoyama A."/>
            <person name="Uohara A."/>
            <person name="Ohji S."/>
            <person name="Ichikawa N."/>
        </authorList>
    </citation>
    <scope>NUCLEOTIDE SEQUENCE [LARGE SCALE GENOMIC DNA]</scope>
    <source>
        <strain evidence="2 3">NBRC 106136</strain>
    </source>
</reference>
<dbReference type="SUPFAM" id="SSF141371">
    <property type="entry name" value="PilZ domain-like"/>
    <property type="match status" value="1"/>
</dbReference>
<proteinExistence type="predicted"/>
<dbReference type="InterPro" id="IPR009875">
    <property type="entry name" value="PilZ_domain"/>
</dbReference>
<dbReference type="Gene3D" id="2.40.10.220">
    <property type="entry name" value="predicted glycosyltransferase like domains"/>
    <property type="match status" value="1"/>
</dbReference>
<sequence length="96" mass="10972">MIEKRSNKRWRAVLKAQIVFNTRASVLDCTVRDLSDIGARIYFADISELPPEFELEIPSRGVRVPARLIWSRGANHGVMFLEKAQVWTDPTRTMAA</sequence>
<dbReference type="AlphaFoldDB" id="A0A512BYG4"/>
<dbReference type="RefSeq" id="WP_246690473.1">
    <property type="nucleotide sequence ID" value="NZ_BJYU01000079.1"/>
</dbReference>
<evidence type="ECO:0000313" key="3">
    <source>
        <dbReference type="Proteomes" id="UP000321085"/>
    </source>
</evidence>
<organism evidence="2 3">
    <name type="scientific">Microvirga aerophila</name>
    <dbReference type="NCBI Taxonomy" id="670291"/>
    <lineage>
        <taxon>Bacteria</taxon>
        <taxon>Pseudomonadati</taxon>
        <taxon>Pseudomonadota</taxon>
        <taxon>Alphaproteobacteria</taxon>
        <taxon>Hyphomicrobiales</taxon>
        <taxon>Methylobacteriaceae</taxon>
        <taxon>Microvirga</taxon>
    </lineage>
</organism>
<protein>
    <recommendedName>
        <fullName evidence="1">PilZ domain-containing protein</fullName>
    </recommendedName>
</protein>
<evidence type="ECO:0000313" key="2">
    <source>
        <dbReference type="EMBL" id="GEO16877.1"/>
    </source>
</evidence>
<evidence type="ECO:0000259" key="1">
    <source>
        <dbReference type="Pfam" id="PF07238"/>
    </source>
</evidence>
<feature type="domain" description="PilZ" evidence="1">
    <location>
        <begin position="3"/>
        <end position="81"/>
    </location>
</feature>
<accession>A0A512BYG4</accession>
<dbReference type="GO" id="GO:0035438">
    <property type="term" value="F:cyclic-di-GMP binding"/>
    <property type="evidence" value="ECO:0007669"/>
    <property type="project" value="InterPro"/>
</dbReference>
<gene>
    <name evidence="2" type="ORF">MAE02_45730</name>
</gene>
<dbReference type="Proteomes" id="UP000321085">
    <property type="component" value="Unassembled WGS sequence"/>
</dbReference>
<dbReference type="Pfam" id="PF07238">
    <property type="entry name" value="PilZ"/>
    <property type="match status" value="1"/>
</dbReference>
<keyword evidence="3" id="KW-1185">Reference proteome</keyword>
<name>A0A512BYG4_9HYPH</name>